<dbReference type="AlphaFoldDB" id="A0A1G2ND03"/>
<comment type="caution">
    <text evidence="1">The sequence shown here is derived from an EMBL/GenBank/DDBJ whole genome shotgun (WGS) entry which is preliminary data.</text>
</comment>
<protein>
    <submittedName>
        <fullName evidence="1">Uncharacterized protein</fullName>
    </submittedName>
</protein>
<proteinExistence type="predicted"/>
<organism evidence="1 2">
    <name type="scientific">Candidatus Taylorbacteria bacterium RIFCSPLOWO2_01_FULL_48_100</name>
    <dbReference type="NCBI Taxonomy" id="1802322"/>
    <lineage>
        <taxon>Bacteria</taxon>
        <taxon>Candidatus Tayloriibacteriota</taxon>
    </lineage>
</organism>
<dbReference type="EMBL" id="MHSA01000021">
    <property type="protein sequence ID" value="OHA33946.1"/>
    <property type="molecule type" value="Genomic_DNA"/>
</dbReference>
<accession>A0A1G2ND03</accession>
<evidence type="ECO:0000313" key="1">
    <source>
        <dbReference type="EMBL" id="OHA33946.1"/>
    </source>
</evidence>
<dbReference type="Proteomes" id="UP000177797">
    <property type="component" value="Unassembled WGS sequence"/>
</dbReference>
<gene>
    <name evidence="1" type="ORF">A2938_02915</name>
</gene>
<name>A0A1G2ND03_9BACT</name>
<reference evidence="1 2" key="1">
    <citation type="journal article" date="2016" name="Nat. Commun.">
        <title>Thousands of microbial genomes shed light on interconnected biogeochemical processes in an aquifer system.</title>
        <authorList>
            <person name="Anantharaman K."/>
            <person name="Brown C.T."/>
            <person name="Hug L.A."/>
            <person name="Sharon I."/>
            <person name="Castelle C.J."/>
            <person name="Probst A.J."/>
            <person name="Thomas B.C."/>
            <person name="Singh A."/>
            <person name="Wilkins M.J."/>
            <person name="Karaoz U."/>
            <person name="Brodie E.L."/>
            <person name="Williams K.H."/>
            <person name="Hubbard S.S."/>
            <person name="Banfield J.F."/>
        </authorList>
    </citation>
    <scope>NUCLEOTIDE SEQUENCE [LARGE SCALE GENOMIC DNA]</scope>
</reference>
<sequence>MCDNAGMKYPQINIAYNRFLDPIFTEWIQSKPKWKDWRSPTKEEVLNRIEVYKKEWRKYEKPILKGVCDVLELLFLQNIVDVHIVSGNPRAFSNPIVMKSSYAPEEFVDVLAHELIHRLLSNHAETINMKVLVKMFPKEDSLTRGHVLIHAILKYLYLDILKQPERLEKDLKRSYSASIKGVPAYHRAWEIVNAGDYMKFIRDFMKKQKPLLRKKAVE</sequence>
<evidence type="ECO:0000313" key="2">
    <source>
        <dbReference type="Proteomes" id="UP000177797"/>
    </source>
</evidence>